<dbReference type="InterPro" id="IPR001932">
    <property type="entry name" value="PPM-type_phosphatase-like_dom"/>
</dbReference>
<dbReference type="EMBL" id="JBHSAX010000022">
    <property type="protein sequence ID" value="MFC3965533.1"/>
    <property type="molecule type" value="Genomic_DNA"/>
</dbReference>
<reference evidence="4" key="1">
    <citation type="journal article" date="2019" name="Int. J. Syst. Evol. Microbiol.">
        <title>The Global Catalogue of Microorganisms (GCM) 10K type strain sequencing project: providing services to taxonomists for standard genome sequencing and annotation.</title>
        <authorList>
            <consortium name="The Broad Institute Genomics Platform"/>
            <consortium name="The Broad Institute Genome Sequencing Center for Infectious Disease"/>
            <person name="Wu L."/>
            <person name="Ma J."/>
        </authorList>
    </citation>
    <scope>NUCLEOTIDE SEQUENCE [LARGE SCALE GENOMIC DNA]</scope>
    <source>
        <strain evidence="4">CGMCC 4.7330</strain>
    </source>
</reference>
<dbReference type="Gene3D" id="3.60.40.10">
    <property type="entry name" value="PPM-type phosphatase domain"/>
    <property type="match status" value="1"/>
</dbReference>
<dbReference type="Pfam" id="PF07228">
    <property type="entry name" value="SpoIIE"/>
    <property type="match status" value="1"/>
</dbReference>
<evidence type="ECO:0000313" key="4">
    <source>
        <dbReference type="Proteomes" id="UP001595696"/>
    </source>
</evidence>
<dbReference type="SUPFAM" id="SSF81606">
    <property type="entry name" value="PP2C-like"/>
    <property type="match status" value="1"/>
</dbReference>
<feature type="domain" description="PPM-type phosphatase" evidence="2">
    <location>
        <begin position="359"/>
        <end position="577"/>
    </location>
</feature>
<dbReference type="Gene3D" id="3.30.450.40">
    <property type="match status" value="1"/>
</dbReference>
<evidence type="ECO:0000259" key="2">
    <source>
        <dbReference type="SMART" id="SM00331"/>
    </source>
</evidence>
<dbReference type="SMART" id="SM00331">
    <property type="entry name" value="PP2C_SIG"/>
    <property type="match status" value="1"/>
</dbReference>
<dbReference type="InterPro" id="IPR036457">
    <property type="entry name" value="PPM-type-like_dom_sf"/>
</dbReference>
<dbReference type="SUPFAM" id="SSF55781">
    <property type="entry name" value="GAF domain-like"/>
    <property type="match status" value="1"/>
</dbReference>
<dbReference type="PANTHER" id="PTHR43156">
    <property type="entry name" value="STAGE II SPORULATION PROTEIN E-RELATED"/>
    <property type="match status" value="1"/>
</dbReference>
<proteinExistence type="predicted"/>
<dbReference type="InterPro" id="IPR052016">
    <property type="entry name" value="Bact_Sigma-Reg"/>
</dbReference>
<dbReference type="EC" id="3.1.3.16" evidence="3"/>
<keyword evidence="1 3" id="KW-0378">Hydrolase</keyword>
<accession>A0ABV8DZF1</accession>
<dbReference type="PANTHER" id="PTHR43156:SF2">
    <property type="entry name" value="STAGE II SPORULATION PROTEIN E"/>
    <property type="match status" value="1"/>
</dbReference>
<protein>
    <submittedName>
        <fullName evidence="3">PP2C family protein-serine/threonine phosphatase</fullName>
        <ecNumber evidence="3">3.1.3.16</ecNumber>
    </submittedName>
</protein>
<gene>
    <name evidence="3" type="ORF">ACFO0B_26380</name>
</gene>
<dbReference type="GO" id="GO:0004722">
    <property type="term" value="F:protein serine/threonine phosphatase activity"/>
    <property type="evidence" value="ECO:0007669"/>
    <property type="project" value="UniProtKB-EC"/>
</dbReference>
<sequence>MPTTPRTPWATLLHASWRSAFDARSVAHLPDELVGGLLSLPGVVATFAVGVAAADAAVAARWADRDGTAVVPATLAAELAARAAEWYPDRADGSAEATLVEVEPTELETRSPELAARLTALGVAALLVAPYRPVAGPCGLVALATVAAHPVTPDTVTALRQARDIMIAIDRQVAEQRVLADRSLADAILAEASLRMGSSLEIEETLRAVVRMIVPGLADGAAVHIARGGQMELVAVAHLDARRERSLGEHLRAGRWAGAPVVQRADRSGWEDSPLPAGLPPDANLDTTTISVLRARGRDVGLLTLFHRHGSPRRPTHAFLRNLAGRAALAIDNAALYAQQRADVMSLQQHLLPAALPEVPGLEMATAYRVADHSLDVGGDFYGLVHEPEHTLTALMGDVCGRGAPAAALTGLARHTLETILAEGHSPERAFDILNTKMLRTGVSRFLTLTAVTLDLAAGGREGVPIRVLSGGHPAPLILRRGGEVEQPDCSGLLVGVRPELGLKPYDGVLRTGDLILLYTDGLTEARDADGRFFEDELPATLAGLRDLPAAELAETLAAGADRYRVGDDAAVLAIRHRGEPS</sequence>
<evidence type="ECO:0000313" key="3">
    <source>
        <dbReference type="EMBL" id="MFC3965533.1"/>
    </source>
</evidence>
<dbReference type="RefSeq" id="WP_378615450.1">
    <property type="nucleotide sequence ID" value="NZ_JBHSAX010000022.1"/>
</dbReference>
<comment type="caution">
    <text evidence="3">The sequence shown here is derived from an EMBL/GenBank/DDBJ whole genome shotgun (WGS) entry which is preliminary data.</text>
</comment>
<organism evidence="3 4">
    <name type="scientific">Nocardia jiangsuensis</name>
    <dbReference type="NCBI Taxonomy" id="1691563"/>
    <lineage>
        <taxon>Bacteria</taxon>
        <taxon>Bacillati</taxon>
        <taxon>Actinomycetota</taxon>
        <taxon>Actinomycetes</taxon>
        <taxon>Mycobacteriales</taxon>
        <taxon>Nocardiaceae</taxon>
        <taxon>Nocardia</taxon>
    </lineage>
</organism>
<evidence type="ECO:0000256" key="1">
    <source>
        <dbReference type="ARBA" id="ARBA00022801"/>
    </source>
</evidence>
<dbReference type="InterPro" id="IPR029016">
    <property type="entry name" value="GAF-like_dom_sf"/>
</dbReference>
<name>A0ABV8DZF1_9NOCA</name>
<keyword evidence="4" id="KW-1185">Reference proteome</keyword>
<dbReference type="Proteomes" id="UP001595696">
    <property type="component" value="Unassembled WGS sequence"/>
</dbReference>